<proteinExistence type="predicted"/>
<dbReference type="EMBL" id="CP010525">
    <property type="protein sequence ID" value="AJO22152.1"/>
    <property type="molecule type" value="Genomic_DNA"/>
</dbReference>
<evidence type="ECO:0000313" key="1">
    <source>
        <dbReference type="EMBL" id="AJO22152.1"/>
    </source>
</evidence>
<organism evidence="1 2">
    <name type="scientific">Heyndrickxia coagulans</name>
    <name type="common">Weizmannia coagulans</name>
    <dbReference type="NCBI Taxonomy" id="1398"/>
    <lineage>
        <taxon>Bacteria</taxon>
        <taxon>Bacillati</taxon>
        <taxon>Bacillota</taxon>
        <taxon>Bacilli</taxon>
        <taxon>Bacillales</taxon>
        <taxon>Bacillaceae</taxon>
        <taxon>Heyndrickxia</taxon>
    </lineage>
</organism>
<gene>
    <name evidence="1" type="ORF">SB48_HM08orf02135</name>
</gene>
<evidence type="ECO:0000313" key="2">
    <source>
        <dbReference type="Proteomes" id="UP000032024"/>
    </source>
</evidence>
<dbReference type="Proteomes" id="UP000032024">
    <property type="component" value="Chromosome"/>
</dbReference>
<keyword evidence="2" id="KW-1185">Reference proteome</keyword>
<name>A0AAN0T3H2_HEYCO</name>
<reference evidence="2" key="1">
    <citation type="submission" date="2015-01" db="EMBL/GenBank/DDBJ databases">
        <title>Comparative genome analysis of Bacillus coagulans HM-08, Clostridium butyricum HM-68, Bacillus subtilis HM-66 and Bacillus paralicheniformis BL-09.</title>
        <authorList>
            <person name="Zhang H."/>
        </authorList>
    </citation>
    <scope>NUCLEOTIDE SEQUENCE [LARGE SCALE GENOMIC DNA]</scope>
    <source>
        <strain evidence="2">HM-08</strain>
    </source>
</reference>
<protein>
    <submittedName>
        <fullName evidence="1">Uncharacterized protein</fullName>
    </submittedName>
</protein>
<dbReference type="AlphaFoldDB" id="A0AAN0T3H2"/>
<sequence length="55" mass="6331">MVPIQNITGTWLFHVIPKSDNIGAATNSCLFQSHMNLTGFWIMQSTPFFMPFKKR</sequence>
<accession>A0AAN0T3H2</accession>